<feature type="region of interest" description="Disordered" evidence="1">
    <location>
        <begin position="460"/>
        <end position="491"/>
    </location>
</feature>
<feature type="compositionally biased region" description="Basic and acidic residues" evidence="1">
    <location>
        <begin position="463"/>
        <end position="475"/>
    </location>
</feature>
<evidence type="ECO:0000313" key="3">
    <source>
        <dbReference type="EMBL" id="TFK21482.1"/>
    </source>
</evidence>
<protein>
    <submittedName>
        <fullName evidence="3">TBC-domain-containing protein</fullName>
    </submittedName>
</protein>
<dbReference type="EMBL" id="ML210267">
    <property type="protein sequence ID" value="TFK21482.1"/>
    <property type="molecule type" value="Genomic_DNA"/>
</dbReference>
<proteinExistence type="predicted"/>
<feature type="region of interest" description="Disordered" evidence="1">
    <location>
        <begin position="279"/>
        <end position="323"/>
    </location>
</feature>
<accession>A0A5C3KMM0</accession>
<dbReference type="PANTHER" id="PTHR47219">
    <property type="entry name" value="RAB GTPASE-ACTIVATING PROTEIN 1-LIKE"/>
    <property type="match status" value="1"/>
</dbReference>
<dbReference type="SUPFAM" id="SSF47923">
    <property type="entry name" value="Ypt/Rab-GAP domain of gyp1p"/>
    <property type="match status" value="2"/>
</dbReference>
<organism evidence="3 4">
    <name type="scientific">Coprinopsis marcescibilis</name>
    <name type="common">Agaric fungus</name>
    <name type="synonym">Psathyrella marcescibilis</name>
    <dbReference type="NCBI Taxonomy" id="230819"/>
    <lineage>
        <taxon>Eukaryota</taxon>
        <taxon>Fungi</taxon>
        <taxon>Dikarya</taxon>
        <taxon>Basidiomycota</taxon>
        <taxon>Agaricomycotina</taxon>
        <taxon>Agaricomycetes</taxon>
        <taxon>Agaricomycetidae</taxon>
        <taxon>Agaricales</taxon>
        <taxon>Agaricineae</taxon>
        <taxon>Psathyrellaceae</taxon>
        <taxon>Coprinopsis</taxon>
    </lineage>
</organism>
<dbReference type="SMART" id="SM00164">
    <property type="entry name" value="TBC"/>
    <property type="match status" value="1"/>
</dbReference>
<dbReference type="Gene3D" id="1.10.8.270">
    <property type="entry name" value="putative rabgap domain of human tbc1 domain family member 14 like domains"/>
    <property type="match status" value="1"/>
</dbReference>
<keyword evidence="4" id="KW-1185">Reference proteome</keyword>
<evidence type="ECO:0000259" key="2">
    <source>
        <dbReference type="PROSITE" id="PS50086"/>
    </source>
</evidence>
<dbReference type="Proteomes" id="UP000307440">
    <property type="component" value="Unassembled WGS sequence"/>
</dbReference>
<dbReference type="GO" id="GO:0005096">
    <property type="term" value="F:GTPase activator activity"/>
    <property type="evidence" value="ECO:0007669"/>
    <property type="project" value="TreeGrafter"/>
</dbReference>
<reference evidence="3 4" key="1">
    <citation type="journal article" date="2019" name="Nat. Ecol. Evol.">
        <title>Megaphylogeny resolves global patterns of mushroom evolution.</title>
        <authorList>
            <person name="Varga T."/>
            <person name="Krizsan K."/>
            <person name="Foldi C."/>
            <person name="Dima B."/>
            <person name="Sanchez-Garcia M."/>
            <person name="Sanchez-Ramirez S."/>
            <person name="Szollosi G.J."/>
            <person name="Szarkandi J.G."/>
            <person name="Papp V."/>
            <person name="Albert L."/>
            <person name="Andreopoulos W."/>
            <person name="Angelini C."/>
            <person name="Antonin V."/>
            <person name="Barry K.W."/>
            <person name="Bougher N.L."/>
            <person name="Buchanan P."/>
            <person name="Buyck B."/>
            <person name="Bense V."/>
            <person name="Catcheside P."/>
            <person name="Chovatia M."/>
            <person name="Cooper J."/>
            <person name="Damon W."/>
            <person name="Desjardin D."/>
            <person name="Finy P."/>
            <person name="Geml J."/>
            <person name="Haridas S."/>
            <person name="Hughes K."/>
            <person name="Justo A."/>
            <person name="Karasinski D."/>
            <person name="Kautmanova I."/>
            <person name="Kiss B."/>
            <person name="Kocsube S."/>
            <person name="Kotiranta H."/>
            <person name="LaButti K.M."/>
            <person name="Lechner B.E."/>
            <person name="Liimatainen K."/>
            <person name="Lipzen A."/>
            <person name="Lukacs Z."/>
            <person name="Mihaltcheva S."/>
            <person name="Morgado L.N."/>
            <person name="Niskanen T."/>
            <person name="Noordeloos M.E."/>
            <person name="Ohm R.A."/>
            <person name="Ortiz-Santana B."/>
            <person name="Ovrebo C."/>
            <person name="Racz N."/>
            <person name="Riley R."/>
            <person name="Savchenko A."/>
            <person name="Shiryaev A."/>
            <person name="Soop K."/>
            <person name="Spirin V."/>
            <person name="Szebenyi C."/>
            <person name="Tomsovsky M."/>
            <person name="Tulloss R.E."/>
            <person name="Uehling J."/>
            <person name="Grigoriev I.V."/>
            <person name="Vagvolgyi C."/>
            <person name="Papp T."/>
            <person name="Martin F.M."/>
            <person name="Miettinen O."/>
            <person name="Hibbett D.S."/>
            <person name="Nagy L.G."/>
        </authorList>
    </citation>
    <scope>NUCLEOTIDE SEQUENCE [LARGE SCALE GENOMIC DNA]</scope>
    <source>
        <strain evidence="3 4">CBS 121175</strain>
    </source>
</reference>
<feature type="region of interest" description="Disordered" evidence="1">
    <location>
        <begin position="550"/>
        <end position="578"/>
    </location>
</feature>
<dbReference type="InterPro" id="IPR000195">
    <property type="entry name" value="Rab-GAP-TBC_dom"/>
</dbReference>
<evidence type="ECO:0000313" key="4">
    <source>
        <dbReference type="Proteomes" id="UP000307440"/>
    </source>
</evidence>
<gene>
    <name evidence="3" type="ORF">FA15DRAFT_597821</name>
</gene>
<dbReference type="GO" id="GO:0031267">
    <property type="term" value="F:small GTPase binding"/>
    <property type="evidence" value="ECO:0007669"/>
    <property type="project" value="TreeGrafter"/>
</dbReference>
<feature type="compositionally biased region" description="Polar residues" evidence="1">
    <location>
        <begin position="481"/>
        <end position="491"/>
    </location>
</feature>
<dbReference type="InterPro" id="IPR035969">
    <property type="entry name" value="Rab-GAP_TBC_sf"/>
</dbReference>
<feature type="domain" description="Rab-GAP TBC" evidence="2">
    <location>
        <begin position="877"/>
        <end position="1065"/>
    </location>
</feature>
<dbReference type="STRING" id="230819.A0A5C3KMM0"/>
<dbReference type="InterPro" id="IPR050302">
    <property type="entry name" value="Rab_GAP_TBC_domain"/>
</dbReference>
<feature type="region of interest" description="Disordered" evidence="1">
    <location>
        <begin position="708"/>
        <end position="748"/>
    </location>
</feature>
<dbReference type="AlphaFoldDB" id="A0A5C3KMM0"/>
<dbReference type="Pfam" id="PF00566">
    <property type="entry name" value="RabGAP-TBC"/>
    <property type="match status" value="1"/>
</dbReference>
<dbReference type="PANTHER" id="PTHR47219:SF20">
    <property type="entry name" value="TBC1 DOMAIN FAMILY MEMBER 2B"/>
    <property type="match status" value="1"/>
</dbReference>
<feature type="compositionally biased region" description="Polar residues" evidence="1">
    <location>
        <begin position="287"/>
        <end position="298"/>
    </location>
</feature>
<feature type="compositionally biased region" description="Low complexity" evidence="1">
    <location>
        <begin position="726"/>
        <end position="735"/>
    </location>
</feature>
<evidence type="ECO:0000256" key="1">
    <source>
        <dbReference type="SAM" id="MobiDB-lite"/>
    </source>
</evidence>
<feature type="compositionally biased region" description="Polar residues" evidence="1">
    <location>
        <begin position="29"/>
        <end position="42"/>
    </location>
</feature>
<feature type="region of interest" description="Disordered" evidence="1">
    <location>
        <begin position="85"/>
        <end position="106"/>
    </location>
</feature>
<feature type="compositionally biased region" description="Polar residues" evidence="1">
    <location>
        <begin position="550"/>
        <end position="562"/>
    </location>
</feature>
<dbReference type="FunFam" id="1.10.8.270:FF:000026">
    <property type="entry name" value="TBC (Tre-2/Bub2/Cdc16) domain family"/>
    <property type="match status" value="1"/>
</dbReference>
<sequence length="1141" mass="125261">MASTQLKTPVHSHPLSAEELPSRIRRSRGSQGPPSDTRPTTNYFALKAQLEQDPGHNGSPSNWDGSVRGYGKTDKKVVGRELLASPSLWGSPPTTSPLFQEHTGKRNNIIPPKIDISPAAEFTATSEFNPEDLGNSVVDQITATKWHEYSDDVIRSKVSTIVDTENDRSEPYHTTIRALSSAYHNLCRAHVELEETRRLIKEKELARRKRADNLLQELHPSEKDVARRVIQSIFTDDDESLHKVQRKQSVMSLSESLVEAMSDDGPLSKGLAEVVLSPTPEEAIGSVPTSDPPTSTQSESHDDSTSQPVRSPAPSVSGKTRQEQPVFGDWMGTWWIASTVSDTASVRSDKTNALSVGGPTSPSALSSPMQSTFLPLPAAPIISTTWNTPLPDESSKLIPIPDDIQPRPRVQGATLRAITNAMRVMTSDPHSILVDYGSDISPVISQAALKLVQNARDQGITFNEERGRERKDRPVDPTPEPTSNVPSAVLSTANNGDAASVLNRTLSREIEIKKKKRVTSMIITQPFASPLFGSFLGQHPRKASNVLERTTPSNAQDSSQSKLGPGHNPPSSQALSKAASVPLESIIPAMEKPPTHYLSRTYTPLTARDFRFSIPLPNAASRFSIYHGDQNHGPLTDRFGFMYDVSQYDVLLLLRAKECKSTAPACLTGVKIADREENNTWPDDEDDDSISRAVIDIVKGDCPCNGESDVGSLLSNQEEGSPVPDSQSVFSSKSRSSSKSRKRTSMVVSTPVLPSMTASTTSILSVTADTPRHACANTVRRLLDELIEIHDTQQEAQRKEWDIFVRQRSRAKAVKNTSNTNTGLLGSSGGAAAILGLGTADEEDELSHTEGLIGFAHLGLNSNKDQRREFDRLVRNGIPLIYRSKVWMECSGALDMEEPGLFQDLLSQPEGPNGVLVEIDKDVGRTMPLNIFFGGDGAGVVKLRRVLLAYSRRNPAVGYCQGMNLITSTLLLVHADEEEAFWMLAAIVERILPEDFFSPSLLPSRACPFVLLDYVQQYLPKLHAHLTELGIDLGAICFSWFLSLFTDCLPVETLFRVWDVFLVDGLDVLFRIALAILRSNEAELLQCQSIPAVYVALENLPTRMWEADKLLQATDLRSLLVHSDITSKHEQHVSSLSQLVT</sequence>
<dbReference type="OrthoDB" id="294251at2759"/>
<name>A0A5C3KMM0_COPMA</name>
<dbReference type="PROSITE" id="PS50086">
    <property type="entry name" value="TBC_RABGAP"/>
    <property type="match status" value="1"/>
</dbReference>
<dbReference type="Gene3D" id="1.10.472.80">
    <property type="entry name" value="Ypt/Rab-GAP domain of gyp1p, domain 3"/>
    <property type="match status" value="1"/>
</dbReference>
<feature type="region of interest" description="Disordered" evidence="1">
    <location>
        <begin position="1"/>
        <end position="42"/>
    </location>
</feature>